<evidence type="ECO:0000256" key="1">
    <source>
        <dbReference type="ARBA" id="ARBA00004613"/>
    </source>
</evidence>
<dbReference type="GO" id="GO:0040008">
    <property type="term" value="P:regulation of growth"/>
    <property type="evidence" value="ECO:0007669"/>
    <property type="project" value="UniProtKB-ARBA"/>
</dbReference>
<name>A0A6J1EIU0_CUCMO</name>
<keyword evidence="3" id="KW-0964">Secreted</keyword>
<evidence type="ECO:0000256" key="5">
    <source>
        <dbReference type="ARBA" id="ARBA00022729"/>
    </source>
</evidence>
<evidence type="ECO:0000313" key="8">
    <source>
        <dbReference type="Proteomes" id="UP000504609"/>
    </source>
</evidence>
<dbReference type="GeneID" id="111434547"/>
<accession>A0A6J1EIU0</accession>
<protein>
    <submittedName>
        <fullName evidence="9">Protein RALF-like 4</fullName>
    </submittedName>
</protein>
<proteinExistence type="inferred from homology"/>
<dbReference type="GO" id="GO:0005179">
    <property type="term" value="F:hormone activity"/>
    <property type="evidence" value="ECO:0007669"/>
    <property type="project" value="UniProtKB-KW"/>
</dbReference>
<evidence type="ECO:0000256" key="3">
    <source>
        <dbReference type="ARBA" id="ARBA00022525"/>
    </source>
</evidence>
<keyword evidence="5 7" id="KW-0732">Signal</keyword>
<dbReference type="PANTHER" id="PTHR33136:SF6">
    <property type="entry name" value="PROTEIN RALF-LIKE 34"/>
    <property type="match status" value="1"/>
</dbReference>
<feature type="chain" id="PRO_5026968555" evidence="7">
    <location>
        <begin position="25"/>
        <end position="122"/>
    </location>
</feature>
<gene>
    <name evidence="9" type="primary">LOC111434547</name>
</gene>
<keyword evidence="4" id="KW-0372">Hormone</keyword>
<reference evidence="9" key="1">
    <citation type="submission" date="2025-08" db="UniProtKB">
        <authorList>
            <consortium name="RefSeq"/>
        </authorList>
    </citation>
    <scope>IDENTIFICATION</scope>
    <source>
        <tissue evidence="9">Young leaves</tissue>
    </source>
</reference>
<dbReference type="KEGG" id="cmos:111434547"/>
<organism evidence="8 9">
    <name type="scientific">Cucurbita moschata</name>
    <name type="common">Winter crookneck squash</name>
    <name type="synonym">Cucurbita pepo var. moschata</name>
    <dbReference type="NCBI Taxonomy" id="3662"/>
    <lineage>
        <taxon>Eukaryota</taxon>
        <taxon>Viridiplantae</taxon>
        <taxon>Streptophyta</taxon>
        <taxon>Embryophyta</taxon>
        <taxon>Tracheophyta</taxon>
        <taxon>Spermatophyta</taxon>
        <taxon>Magnoliopsida</taxon>
        <taxon>eudicotyledons</taxon>
        <taxon>Gunneridae</taxon>
        <taxon>Pentapetalae</taxon>
        <taxon>rosids</taxon>
        <taxon>fabids</taxon>
        <taxon>Cucurbitales</taxon>
        <taxon>Cucurbitaceae</taxon>
        <taxon>Cucurbiteae</taxon>
        <taxon>Cucurbita</taxon>
    </lineage>
</organism>
<dbReference type="GO" id="GO:0019722">
    <property type="term" value="P:calcium-mediated signaling"/>
    <property type="evidence" value="ECO:0007669"/>
    <property type="project" value="TreeGrafter"/>
</dbReference>
<evidence type="ECO:0000256" key="7">
    <source>
        <dbReference type="SAM" id="SignalP"/>
    </source>
</evidence>
<dbReference type="RefSeq" id="XP_022927734.1">
    <property type="nucleotide sequence ID" value="XM_023071966.1"/>
</dbReference>
<dbReference type="InterPro" id="IPR008801">
    <property type="entry name" value="RALF"/>
</dbReference>
<evidence type="ECO:0000256" key="4">
    <source>
        <dbReference type="ARBA" id="ARBA00022702"/>
    </source>
</evidence>
<dbReference type="GO" id="GO:0005576">
    <property type="term" value="C:extracellular region"/>
    <property type="evidence" value="ECO:0007669"/>
    <property type="project" value="UniProtKB-SubCell"/>
</dbReference>
<keyword evidence="8" id="KW-1185">Reference proteome</keyword>
<dbReference type="AlphaFoldDB" id="A0A6J1EIU0"/>
<evidence type="ECO:0000256" key="6">
    <source>
        <dbReference type="ARBA" id="ARBA00023157"/>
    </source>
</evidence>
<dbReference type="PANTHER" id="PTHR33136">
    <property type="entry name" value="RAPID ALKALINIZATION FACTOR-LIKE"/>
    <property type="match status" value="1"/>
</dbReference>
<feature type="signal peptide" evidence="7">
    <location>
        <begin position="1"/>
        <end position="24"/>
    </location>
</feature>
<sequence>METVKLCLFLLFVLAVVAPPLSFAYHETSNDSSYVNDISKYSFFGGDSSEAMTEDSRRQLFQYGFAYNKEARRRFLTYYALSKNNIPCGRRGTSYYDCKKRRRINPYRRGCAAITGCARFTD</sequence>
<comment type="similarity">
    <text evidence="2">Belongs to the plant rapid alkalinization factor (RALF) family.</text>
</comment>
<comment type="subcellular location">
    <subcellularLocation>
        <location evidence="1">Secreted</location>
    </subcellularLocation>
</comment>
<dbReference type="Proteomes" id="UP000504609">
    <property type="component" value="Unplaced"/>
</dbReference>
<keyword evidence="6" id="KW-1015">Disulfide bond</keyword>
<dbReference type="Pfam" id="PF05498">
    <property type="entry name" value="RALF"/>
    <property type="match status" value="1"/>
</dbReference>
<evidence type="ECO:0000313" key="9">
    <source>
        <dbReference type="RefSeq" id="XP_022927734.1"/>
    </source>
</evidence>
<dbReference type="GO" id="GO:0009506">
    <property type="term" value="C:plasmodesma"/>
    <property type="evidence" value="ECO:0007669"/>
    <property type="project" value="TreeGrafter"/>
</dbReference>
<evidence type="ECO:0000256" key="2">
    <source>
        <dbReference type="ARBA" id="ARBA00009178"/>
    </source>
</evidence>